<dbReference type="SUPFAM" id="SSF82199">
    <property type="entry name" value="SET domain"/>
    <property type="match status" value="1"/>
</dbReference>
<organism evidence="4 5">
    <name type="scientific">Bodo saltans</name>
    <name type="common">Flagellated protozoan</name>
    <dbReference type="NCBI Taxonomy" id="75058"/>
    <lineage>
        <taxon>Eukaryota</taxon>
        <taxon>Discoba</taxon>
        <taxon>Euglenozoa</taxon>
        <taxon>Kinetoplastea</taxon>
        <taxon>Metakinetoplastina</taxon>
        <taxon>Eubodonida</taxon>
        <taxon>Bodonidae</taxon>
        <taxon>Bodo</taxon>
    </lineage>
</organism>
<feature type="region of interest" description="Disordered" evidence="1">
    <location>
        <begin position="467"/>
        <end position="502"/>
    </location>
</feature>
<sequence>MHWKRSNVSLLSLLEWAGGKAPRVMAGELEAVVFHPQPQERTSSSRRAFREKKTTAPRSCGSGYVMPTRGIITHAPIARGEVILELPLTRALHATAAASVLSEWGTSNNALTTRRNGTELCRIIGDLSAPATPLPCIDSREPLLLTAALAVLREAKLLERDGVSTNRWSRWDRYIASLPPRTTPIIASLYSVDSDGAGSTNTTMERRLRAGEVSLPLLGSSAEPTAADKKQLMLAQLRSGALATSEVGSGALASYVAPATVVEVVPTSSIATSFYSGDLVPRGGVQSQRVVEVPAFLGHVQDMSRTLDAEVLSRMVPALATWHDVSTTPAPFSVDDDDERCESAKGRWAAHVAWAHFMVRSRAKWVKLHPQLTSQRSCVCAPIADLINHDGVHPNVTFVERPSTNKNGTEYGTLLMVASRPIEAHEELTSDYHDDVYYPETPTPVAGGKRTADRHAELMREIEQEQRYEMVPSGKESARHQTTASSSSSSSRRGPSIPKSHSKIAAAMKDEAASYGDRSFSSPHEKKRFLNRRHAMSRKEGAVADAEWAFRFGFVKSAAEKEADASCMWDNGLKERVARLTDIRRKGEPGEFVVGVPEGLHHLHAERERLQREKFQGKTIFPPQRA</sequence>
<dbReference type="Gene3D" id="3.90.1410.10">
    <property type="entry name" value="set domain protein methyltransferase, domain 1"/>
    <property type="match status" value="1"/>
</dbReference>
<dbReference type="OrthoDB" id="341421at2759"/>
<name>A0A0S4JCA3_BODSA</name>
<dbReference type="PANTHER" id="PTHR13271">
    <property type="entry name" value="UNCHARACTERIZED PUTATIVE METHYLTRANSFERASE"/>
    <property type="match status" value="1"/>
</dbReference>
<dbReference type="InterPro" id="IPR046341">
    <property type="entry name" value="SET_dom_sf"/>
</dbReference>
<dbReference type="Proteomes" id="UP000051952">
    <property type="component" value="Unassembled WGS sequence"/>
</dbReference>
<feature type="region of interest" description="Disordered" evidence="1">
    <location>
        <begin position="36"/>
        <end position="60"/>
    </location>
</feature>
<dbReference type="VEuPathDB" id="TriTrypDB:BSAL_12335"/>
<evidence type="ECO:0000313" key="4">
    <source>
        <dbReference type="EMBL" id="CUG87851.1"/>
    </source>
</evidence>
<evidence type="ECO:0000313" key="5">
    <source>
        <dbReference type="Proteomes" id="UP000051952"/>
    </source>
</evidence>
<feature type="chain" id="PRO_5006622178" description="SET domain-containing protein" evidence="2">
    <location>
        <begin position="27"/>
        <end position="626"/>
    </location>
</feature>
<evidence type="ECO:0000256" key="2">
    <source>
        <dbReference type="SAM" id="SignalP"/>
    </source>
</evidence>
<feature type="domain" description="SET" evidence="3">
    <location>
        <begin position="69"/>
        <end position="432"/>
    </location>
</feature>
<keyword evidence="2" id="KW-0732">Signal</keyword>
<protein>
    <recommendedName>
        <fullName evidence="3">SET domain-containing protein</fullName>
    </recommendedName>
</protein>
<accession>A0A0S4JCA3</accession>
<keyword evidence="5" id="KW-1185">Reference proteome</keyword>
<proteinExistence type="predicted"/>
<evidence type="ECO:0000259" key="3">
    <source>
        <dbReference type="Pfam" id="PF00856"/>
    </source>
</evidence>
<dbReference type="Pfam" id="PF00856">
    <property type="entry name" value="SET"/>
    <property type="match status" value="1"/>
</dbReference>
<dbReference type="InterPro" id="IPR050600">
    <property type="entry name" value="SETD3_SETD6_MTase"/>
</dbReference>
<dbReference type="AlphaFoldDB" id="A0A0S4JCA3"/>
<dbReference type="OMA" id="RCESAKG"/>
<evidence type="ECO:0000256" key="1">
    <source>
        <dbReference type="SAM" id="MobiDB-lite"/>
    </source>
</evidence>
<dbReference type="InterPro" id="IPR001214">
    <property type="entry name" value="SET_dom"/>
</dbReference>
<reference evidence="5" key="1">
    <citation type="submission" date="2015-09" db="EMBL/GenBank/DDBJ databases">
        <authorList>
            <consortium name="Pathogen Informatics"/>
        </authorList>
    </citation>
    <scope>NUCLEOTIDE SEQUENCE [LARGE SCALE GENOMIC DNA]</scope>
    <source>
        <strain evidence="5">Lake Konstanz</strain>
    </source>
</reference>
<gene>
    <name evidence="4" type="ORF">BSAL_12335</name>
</gene>
<feature type="signal peptide" evidence="2">
    <location>
        <begin position="1"/>
        <end position="26"/>
    </location>
</feature>
<dbReference type="GO" id="GO:0016279">
    <property type="term" value="F:protein-lysine N-methyltransferase activity"/>
    <property type="evidence" value="ECO:0007669"/>
    <property type="project" value="TreeGrafter"/>
</dbReference>
<feature type="region of interest" description="Disordered" evidence="1">
    <location>
        <begin position="434"/>
        <end position="454"/>
    </location>
</feature>
<dbReference type="EMBL" id="CYKH01001593">
    <property type="protein sequence ID" value="CUG87851.1"/>
    <property type="molecule type" value="Genomic_DNA"/>
</dbReference>